<comment type="catalytic activity">
    <reaction evidence="8">
        <text>dTMP + ATP = dTDP + ADP</text>
        <dbReference type="Rhea" id="RHEA:13517"/>
        <dbReference type="ChEBI" id="CHEBI:30616"/>
        <dbReference type="ChEBI" id="CHEBI:58369"/>
        <dbReference type="ChEBI" id="CHEBI:63528"/>
        <dbReference type="ChEBI" id="CHEBI:456216"/>
        <dbReference type="EC" id="2.7.4.9"/>
    </reaction>
</comment>
<evidence type="ECO:0000256" key="2">
    <source>
        <dbReference type="ARBA" id="ARBA00012980"/>
    </source>
</evidence>
<keyword evidence="7" id="KW-0067">ATP-binding</keyword>
<proteinExistence type="inferred from homology"/>
<dbReference type="SUPFAM" id="SSF52540">
    <property type="entry name" value="P-loop containing nucleoside triphosphate hydrolases"/>
    <property type="match status" value="1"/>
</dbReference>
<evidence type="ECO:0000256" key="6">
    <source>
        <dbReference type="ARBA" id="ARBA00022777"/>
    </source>
</evidence>
<dbReference type="InterPro" id="IPR018094">
    <property type="entry name" value="Thymidylate_kinase"/>
</dbReference>
<dbReference type="CDD" id="cd01672">
    <property type="entry name" value="TMPK"/>
    <property type="match status" value="1"/>
</dbReference>
<comment type="caution">
    <text evidence="10">The sequence shown here is derived from an EMBL/GenBank/DDBJ whole genome shotgun (WGS) entry which is preliminary data.</text>
</comment>
<comment type="similarity">
    <text evidence="1">Belongs to the thymidylate kinase family.</text>
</comment>
<protein>
    <recommendedName>
        <fullName evidence="2">dTMP kinase</fullName>
        <ecNumber evidence="2">2.7.4.9</ecNumber>
    </recommendedName>
</protein>
<dbReference type="GO" id="GO:0006227">
    <property type="term" value="P:dUDP biosynthetic process"/>
    <property type="evidence" value="ECO:0007669"/>
    <property type="project" value="TreeGrafter"/>
</dbReference>
<dbReference type="GO" id="GO:0006235">
    <property type="term" value="P:dTTP biosynthetic process"/>
    <property type="evidence" value="ECO:0007669"/>
    <property type="project" value="TreeGrafter"/>
</dbReference>
<dbReference type="PANTHER" id="PTHR10344:SF4">
    <property type="entry name" value="UMP-CMP KINASE 2, MITOCHONDRIAL"/>
    <property type="match status" value="1"/>
</dbReference>
<feature type="domain" description="Thymidylate kinase-like" evidence="9">
    <location>
        <begin position="10"/>
        <end position="195"/>
    </location>
</feature>
<keyword evidence="3" id="KW-0808">Transferase</keyword>
<sequence>MSTPGLFIAFEGGEGAGKSTQAAALESALLADGYHAALVREPGSTKLGDYLRSYLVAKKPIVPLAELLLFEASRAQLVTERIRPLLDDGAIVIADRFAGSTVAYQGHGRGMDLEQIRWLNDAATGGLYPDMTILLDIDPLVGLGRVNSRADAADRFEDEEIAFHKAVRQGFHEQEDKSGTWCLVEGNHSIDDVAAAVWARVNPLLPEQNVVKLACAEMG</sequence>
<dbReference type="NCBIfam" id="TIGR00041">
    <property type="entry name" value="DTMP_kinase"/>
    <property type="match status" value="1"/>
</dbReference>
<dbReference type="GO" id="GO:0006233">
    <property type="term" value="P:dTDP biosynthetic process"/>
    <property type="evidence" value="ECO:0007669"/>
    <property type="project" value="InterPro"/>
</dbReference>
<evidence type="ECO:0000256" key="7">
    <source>
        <dbReference type="ARBA" id="ARBA00022840"/>
    </source>
</evidence>
<keyword evidence="5" id="KW-0547">Nucleotide-binding</keyword>
<dbReference type="Proteomes" id="UP001174909">
    <property type="component" value="Unassembled WGS sequence"/>
</dbReference>
<dbReference type="AlphaFoldDB" id="A0AA35TZ79"/>
<evidence type="ECO:0000313" key="10">
    <source>
        <dbReference type="EMBL" id="CAI8057230.1"/>
    </source>
</evidence>
<dbReference type="GO" id="GO:0005524">
    <property type="term" value="F:ATP binding"/>
    <property type="evidence" value="ECO:0007669"/>
    <property type="project" value="UniProtKB-KW"/>
</dbReference>
<keyword evidence="11" id="KW-1185">Reference proteome</keyword>
<dbReference type="GO" id="GO:0005829">
    <property type="term" value="C:cytosol"/>
    <property type="evidence" value="ECO:0007669"/>
    <property type="project" value="TreeGrafter"/>
</dbReference>
<evidence type="ECO:0000256" key="3">
    <source>
        <dbReference type="ARBA" id="ARBA00022679"/>
    </source>
</evidence>
<keyword evidence="6 10" id="KW-0418">Kinase</keyword>
<dbReference type="InterPro" id="IPR027417">
    <property type="entry name" value="P-loop_NTPase"/>
</dbReference>
<name>A0AA35TZ79_GEOBA</name>
<dbReference type="EMBL" id="CASHTH010004428">
    <property type="protein sequence ID" value="CAI8057230.1"/>
    <property type="molecule type" value="Genomic_DNA"/>
</dbReference>
<gene>
    <name evidence="10" type="ORF">GBAR_LOCUS31186</name>
</gene>
<dbReference type="GO" id="GO:0004798">
    <property type="term" value="F:dTMP kinase activity"/>
    <property type="evidence" value="ECO:0007669"/>
    <property type="project" value="UniProtKB-EC"/>
</dbReference>
<dbReference type="Pfam" id="PF02223">
    <property type="entry name" value="Thymidylate_kin"/>
    <property type="match status" value="1"/>
</dbReference>
<evidence type="ECO:0000256" key="4">
    <source>
        <dbReference type="ARBA" id="ARBA00022727"/>
    </source>
</evidence>
<keyword evidence="4" id="KW-0545">Nucleotide biosynthesis</keyword>
<evidence type="ECO:0000256" key="5">
    <source>
        <dbReference type="ARBA" id="ARBA00022741"/>
    </source>
</evidence>
<organism evidence="10 11">
    <name type="scientific">Geodia barretti</name>
    <name type="common">Barrett's horny sponge</name>
    <dbReference type="NCBI Taxonomy" id="519541"/>
    <lineage>
        <taxon>Eukaryota</taxon>
        <taxon>Metazoa</taxon>
        <taxon>Porifera</taxon>
        <taxon>Demospongiae</taxon>
        <taxon>Heteroscleromorpha</taxon>
        <taxon>Tetractinellida</taxon>
        <taxon>Astrophorina</taxon>
        <taxon>Geodiidae</taxon>
        <taxon>Geodia</taxon>
    </lineage>
</organism>
<dbReference type="HAMAP" id="MF_00165">
    <property type="entry name" value="Thymidylate_kinase"/>
    <property type="match status" value="1"/>
</dbReference>
<dbReference type="EC" id="2.7.4.9" evidence="2"/>
<reference evidence="10" key="1">
    <citation type="submission" date="2023-03" db="EMBL/GenBank/DDBJ databases">
        <authorList>
            <person name="Steffen K."/>
            <person name="Cardenas P."/>
        </authorList>
    </citation>
    <scope>NUCLEOTIDE SEQUENCE</scope>
</reference>
<dbReference type="FunFam" id="3.40.50.300:FF:000225">
    <property type="entry name" value="Thymidylate kinase"/>
    <property type="match status" value="1"/>
</dbReference>
<dbReference type="PANTHER" id="PTHR10344">
    <property type="entry name" value="THYMIDYLATE KINASE"/>
    <property type="match status" value="1"/>
</dbReference>
<dbReference type="InterPro" id="IPR039430">
    <property type="entry name" value="Thymidylate_kin-like_dom"/>
</dbReference>
<dbReference type="Gene3D" id="3.40.50.300">
    <property type="entry name" value="P-loop containing nucleotide triphosphate hydrolases"/>
    <property type="match status" value="1"/>
</dbReference>
<accession>A0AA35TZ79</accession>
<evidence type="ECO:0000256" key="8">
    <source>
        <dbReference type="ARBA" id="ARBA00048743"/>
    </source>
</evidence>
<evidence type="ECO:0000313" key="11">
    <source>
        <dbReference type="Proteomes" id="UP001174909"/>
    </source>
</evidence>
<evidence type="ECO:0000256" key="1">
    <source>
        <dbReference type="ARBA" id="ARBA00009776"/>
    </source>
</evidence>
<evidence type="ECO:0000259" key="9">
    <source>
        <dbReference type="Pfam" id="PF02223"/>
    </source>
</evidence>